<accession>A0A2N9JJ39</accession>
<dbReference type="AlphaFoldDB" id="A0A2N9JJ39"/>
<evidence type="ECO:0000313" key="1">
    <source>
        <dbReference type="EMBL" id="SPD87467.1"/>
    </source>
</evidence>
<keyword evidence="2" id="KW-1185">Reference proteome</keyword>
<sequence>MRADQPEPTTLPVRADDGDPIDERWVPAAPFRAHVTHVIAEARVPWPAFAIAADVPVTVIQTLLFGRNARPSRRLAPRVATKVFAVRASDLTELRTGHVGADLAAGRLRAVLRSGVPPERLARWCDLAPDELARLVEGRTATCSRLTEALAMAAERMQFAPALGRHAA</sequence>
<dbReference type="EMBL" id="LT985188">
    <property type="protein sequence ID" value="SPD87467.1"/>
    <property type="molecule type" value="Genomic_DNA"/>
</dbReference>
<dbReference type="OrthoDB" id="3825336at2"/>
<protein>
    <submittedName>
        <fullName evidence="1">Uncharacterized protein</fullName>
    </submittedName>
</protein>
<name>A0A2N9JJ39_9ACTN</name>
<dbReference type="RefSeq" id="WP_105186192.1">
    <property type="nucleotide sequence ID" value="NZ_BAAAGO010000031.1"/>
</dbReference>
<reference evidence="1 2" key="1">
    <citation type="submission" date="2018-02" db="EMBL/GenBank/DDBJ databases">
        <authorList>
            <person name="Cohen D.B."/>
            <person name="Kent A.D."/>
        </authorList>
    </citation>
    <scope>NUCLEOTIDE SEQUENCE [LARGE SCALE GENOMIC DNA]</scope>
    <source>
        <strain evidence="1">1</strain>
    </source>
</reference>
<organism evidence="1 2">
    <name type="scientific">Micropruina glycogenica</name>
    <dbReference type="NCBI Taxonomy" id="75385"/>
    <lineage>
        <taxon>Bacteria</taxon>
        <taxon>Bacillati</taxon>
        <taxon>Actinomycetota</taxon>
        <taxon>Actinomycetes</taxon>
        <taxon>Propionibacteriales</taxon>
        <taxon>Nocardioidaceae</taxon>
        <taxon>Micropruina</taxon>
    </lineage>
</organism>
<gene>
    <name evidence="1" type="ORF">MPLG2_2437</name>
</gene>
<evidence type="ECO:0000313" key="2">
    <source>
        <dbReference type="Proteomes" id="UP000238164"/>
    </source>
</evidence>
<proteinExistence type="predicted"/>
<dbReference type="Proteomes" id="UP000238164">
    <property type="component" value="Chromosome 1"/>
</dbReference>
<dbReference type="KEGG" id="mgg:MPLG2_2437"/>